<dbReference type="GO" id="GO:0008757">
    <property type="term" value="F:S-adenosylmethionine-dependent methyltransferase activity"/>
    <property type="evidence" value="ECO:0007669"/>
    <property type="project" value="InterPro"/>
</dbReference>
<proteinExistence type="predicted"/>
<reference evidence="2 3" key="1">
    <citation type="journal article" date="2017" name="G3 (Bethesda)">
        <title>First Draft Genome Sequence of the Pathogenic Fungus Lomentospora prolificans (Formerly Scedosporium prolificans).</title>
        <authorList>
            <person name="Luo R."/>
            <person name="Zimin A."/>
            <person name="Workman R."/>
            <person name="Fan Y."/>
            <person name="Pertea G."/>
            <person name="Grossman N."/>
            <person name="Wear M.P."/>
            <person name="Jia B."/>
            <person name="Miller H."/>
            <person name="Casadevall A."/>
            <person name="Timp W."/>
            <person name="Zhang S.X."/>
            <person name="Salzberg S.L."/>
        </authorList>
    </citation>
    <scope>NUCLEOTIDE SEQUENCE [LARGE SCALE GENOMIC DNA]</scope>
    <source>
        <strain evidence="2 3">JHH-5317</strain>
    </source>
</reference>
<feature type="domain" description="Methyltransferase type 11" evidence="1">
    <location>
        <begin position="54"/>
        <end position="155"/>
    </location>
</feature>
<dbReference type="SUPFAM" id="SSF53335">
    <property type="entry name" value="S-adenosyl-L-methionine-dependent methyltransferases"/>
    <property type="match status" value="1"/>
</dbReference>
<accession>A0A2N3MYD4</accession>
<evidence type="ECO:0000259" key="1">
    <source>
        <dbReference type="Pfam" id="PF08241"/>
    </source>
</evidence>
<name>A0A2N3MYD4_9PEZI</name>
<dbReference type="InterPro" id="IPR029063">
    <property type="entry name" value="SAM-dependent_MTases_sf"/>
</dbReference>
<protein>
    <recommendedName>
        <fullName evidence="1">Methyltransferase type 11 domain-containing protein</fullName>
    </recommendedName>
</protein>
<dbReference type="PANTHER" id="PTHR44942:SF10">
    <property type="entry name" value="METHYLTRANSFERASE TYPE 11 DOMAIN-CONTAINING PROTEIN"/>
    <property type="match status" value="1"/>
</dbReference>
<gene>
    <name evidence="2" type="ORF">jhhlp_008556</name>
</gene>
<dbReference type="STRING" id="41688.A0A2N3MYD4"/>
<dbReference type="Proteomes" id="UP000233524">
    <property type="component" value="Unassembled WGS sequence"/>
</dbReference>
<dbReference type="InParanoid" id="A0A2N3MYD4"/>
<dbReference type="PANTHER" id="PTHR44942">
    <property type="entry name" value="METHYLTRANSF_11 DOMAIN-CONTAINING PROTEIN"/>
    <property type="match status" value="1"/>
</dbReference>
<dbReference type="AlphaFoldDB" id="A0A2N3MYD4"/>
<dbReference type="Pfam" id="PF08241">
    <property type="entry name" value="Methyltransf_11"/>
    <property type="match status" value="1"/>
</dbReference>
<evidence type="ECO:0000313" key="2">
    <source>
        <dbReference type="EMBL" id="PKS05188.1"/>
    </source>
</evidence>
<evidence type="ECO:0000313" key="3">
    <source>
        <dbReference type="Proteomes" id="UP000233524"/>
    </source>
</evidence>
<sequence length="320" mass="35191">MSETAALPRDKTFRAFSEEQGVSYAEHRRDYHPKFYQLVLDHHTSQGGQLETILDVGCGPGFAVRALGPRFTNAIGIDPSEGMLRTARSLGGESGNGDPIRFEIGTAESLGSDLSPPIRDGSVDLIVAATASHWFNMSEFWARAAQVLKPNGTVALWTSGRITISPSVPNAQAVQAALDGLDQRLDDYMVPGNRLARDLYRSMPLPWTLSEPIPEFDEASFVRKEWGTDSPGSAPGDEYYYYSLPQPKISLDMIEKIFGTSSPVIRWREAHAEAVGTENDIVRQTRREIERAVHAGGMEKGKELLEGSVSAVLLMVKKRV</sequence>
<dbReference type="Gene3D" id="3.40.50.150">
    <property type="entry name" value="Vaccinia Virus protein VP39"/>
    <property type="match status" value="1"/>
</dbReference>
<dbReference type="VEuPathDB" id="FungiDB:jhhlp_008556"/>
<dbReference type="InterPro" id="IPR051052">
    <property type="entry name" value="Diverse_substrate_MTase"/>
</dbReference>
<dbReference type="EMBL" id="NLAX01001623">
    <property type="protein sequence ID" value="PKS05188.1"/>
    <property type="molecule type" value="Genomic_DNA"/>
</dbReference>
<dbReference type="CDD" id="cd02440">
    <property type="entry name" value="AdoMet_MTases"/>
    <property type="match status" value="1"/>
</dbReference>
<comment type="caution">
    <text evidence="2">The sequence shown here is derived from an EMBL/GenBank/DDBJ whole genome shotgun (WGS) entry which is preliminary data.</text>
</comment>
<keyword evidence="3" id="KW-1185">Reference proteome</keyword>
<organism evidence="2 3">
    <name type="scientific">Lomentospora prolificans</name>
    <dbReference type="NCBI Taxonomy" id="41688"/>
    <lineage>
        <taxon>Eukaryota</taxon>
        <taxon>Fungi</taxon>
        <taxon>Dikarya</taxon>
        <taxon>Ascomycota</taxon>
        <taxon>Pezizomycotina</taxon>
        <taxon>Sordariomycetes</taxon>
        <taxon>Hypocreomycetidae</taxon>
        <taxon>Microascales</taxon>
        <taxon>Microascaceae</taxon>
        <taxon>Lomentospora</taxon>
    </lineage>
</organism>
<dbReference type="InterPro" id="IPR013216">
    <property type="entry name" value="Methyltransf_11"/>
</dbReference>
<dbReference type="OrthoDB" id="10027013at2759"/>